<dbReference type="PROSITE" id="PS52029">
    <property type="entry name" value="LD_TPASE"/>
    <property type="match status" value="1"/>
</dbReference>
<dbReference type="InterPro" id="IPR002477">
    <property type="entry name" value="Peptidoglycan-bd-like"/>
</dbReference>
<keyword evidence="5 6" id="KW-0961">Cell wall biogenesis/degradation</keyword>
<keyword evidence="2" id="KW-0808">Transferase</keyword>
<dbReference type="Pfam" id="PF01471">
    <property type="entry name" value="PG_binding_1"/>
    <property type="match status" value="2"/>
</dbReference>
<dbReference type="CDD" id="cd16913">
    <property type="entry name" value="YkuD_like"/>
    <property type="match status" value="1"/>
</dbReference>
<name>A0A560WIG2_9MICO</name>
<keyword evidence="3 6" id="KW-0133">Cell shape</keyword>
<dbReference type="RefSeq" id="WP_170236175.1">
    <property type="nucleotide sequence ID" value="NZ_BAAAYT010000002.1"/>
</dbReference>
<dbReference type="InterPro" id="IPR005490">
    <property type="entry name" value="LD_TPept_cat_dom"/>
</dbReference>
<feature type="domain" description="L,D-TPase catalytic" evidence="8">
    <location>
        <begin position="222"/>
        <end position="331"/>
    </location>
</feature>
<dbReference type="Gene3D" id="2.40.440.10">
    <property type="entry name" value="L,D-transpeptidase catalytic domain-like"/>
    <property type="match status" value="1"/>
</dbReference>
<dbReference type="InterPro" id="IPR050979">
    <property type="entry name" value="LD-transpeptidase"/>
</dbReference>
<dbReference type="Gene3D" id="1.10.101.10">
    <property type="entry name" value="PGBD-like superfamily/PGBD"/>
    <property type="match status" value="2"/>
</dbReference>
<reference evidence="9 10" key="1">
    <citation type="submission" date="2019-06" db="EMBL/GenBank/DDBJ databases">
        <title>Sequencing the genomes of 1000 actinobacteria strains.</title>
        <authorList>
            <person name="Klenk H.-P."/>
        </authorList>
    </citation>
    <scope>NUCLEOTIDE SEQUENCE [LARGE SCALE GENOMIC DNA]</scope>
    <source>
        <strain evidence="9 10">DSM 18935</strain>
    </source>
</reference>
<dbReference type="InterPro" id="IPR036365">
    <property type="entry name" value="PGBD-like_sf"/>
</dbReference>
<dbReference type="GO" id="GO:0071555">
    <property type="term" value="P:cell wall organization"/>
    <property type="evidence" value="ECO:0007669"/>
    <property type="project" value="UniProtKB-UniRule"/>
</dbReference>
<evidence type="ECO:0000313" key="10">
    <source>
        <dbReference type="Proteomes" id="UP000315628"/>
    </source>
</evidence>
<organism evidence="9 10">
    <name type="scientific">Marihabitans asiaticum</name>
    <dbReference type="NCBI Taxonomy" id="415218"/>
    <lineage>
        <taxon>Bacteria</taxon>
        <taxon>Bacillati</taxon>
        <taxon>Actinomycetota</taxon>
        <taxon>Actinomycetes</taxon>
        <taxon>Micrococcales</taxon>
        <taxon>Intrasporangiaceae</taxon>
        <taxon>Marihabitans</taxon>
    </lineage>
</organism>
<feature type="active site" description="Proton donor/acceptor" evidence="6">
    <location>
        <position position="291"/>
    </location>
</feature>
<evidence type="ECO:0000256" key="6">
    <source>
        <dbReference type="PROSITE-ProRule" id="PRU01373"/>
    </source>
</evidence>
<dbReference type="GO" id="GO:0008360">
    <property type="term" value="P:regulation of cell shape"/>
    <property type="evidence" value="ECO:0007669"/>
    <property type="project" value="UniProtKB-UniRule"/>
</dbReference>
<feature type="region of interest" description="Disordered" evidence="7">
    <location>
        <begin position="108"/>
        <end position="155"/>
    </location>
</feature>
<feature type="active site" description="Nucleophile" evidence="6">
    <location>
        <position position="305"/>
    </location>
</feature>
<comment type="caution">
    <text evidence="9">The sequence shown here is derived from an EMBL/GenBank/DDBJ whole genome shotgun (WGS) entry which is preliminary data.</text>
</comment>
<dbReference type="EMBL" id="VIUW01000001">
    <property type="protein sequence ID" value="TWD17330.1"/>
    <property type="molecule type" value="Genomic_DNA"/>
</dbReference>
<comment type="pathway">
    <text evidence="1 6">Cell wall biogenesis; peptidoglycan biosynthesis.</text>
</comment>
<evidence type="ECO:0000259" key="8">
    <source>
        <dbReference type="PROSITE" id="PS52029"/>
    </source>
</evidence>
<dbReference type="InterPro" id="IPR006311">
    <property type="entry name" value="TAT_signal"/>
</dbReference>
<dbReference type="AlphaFoldDB" id="A0A560WIG2"/>
<dbReference type="InterPro" id="IPR036366">
    <property type="entry name" value="PGBDSf"/>
</dbReference>
<dbReference type="UniPathway" id="UPA00219"/>
<keyword evidence="4 6" id="KW-0573">Peptidoglycan synthesis</keyword>
<dbReference type="PROSITE" id="PS51318">
    <property type="entry name" value="TAT"/>
    <property type="match status" value="1"/>
</dbReference>
<dbReference type="GO" id="GO:0016740">
    <property type="term" value="F:transferase activity"/>
    <property type="evidence" value="ECO:0007669"/>
    <property type="project" value="UniProtKB-KW"/>
</dbReference>
<dbReference type="GO" id="GO:0071972">
    <property type="term" value="F:peptidoglycan L,D-transpeptidase activity"/>
    <property type="evidence" value="ECO:0007669"/>
    <property type="project" value="TreeGrafter"/>
</dbReference>
<sequence>MTRYQPRHTADVRDTGRRLLVRGGAAATVMGAATLGLPGAAQAALPMLRYGSRGSAVVTLQKKLRTLGYSVSTDGIFGPNVLRNVKAFQRRAKLGVDGIVGPNTWAALDRATSGGSEPDPQPEPSDPKPEPSDPKPEPKPTGSRPMLRPGSRGSHVTYLQRQLSSHGFWVGSIDGSYGHLTSQAVMCLQKTYGLGRDGVCGPNTWSAVGRISRPRAAYYSGNGIEIDLRRQVLRVVEGGRVKWAFNTSTGTSRTPTPRGTYRNFRRVNKMDYSPLGKLWRPVYFYRGYAIHGSTSIPGYPASHGCARVSNAAMDYIWARNLAPIGRSVRVY</sequence>
<proteinExistence type="predicted"/>
<evidence type="ECO:0000256" key="5">
    <source>
        <dbReference type="ARBA" id="ARBA00023316"/>
    </source>
</evidence>
<keyword evidence="10" id="KW-1185">Reference proteome</keyword>
<evidence type="ECO:0000256" key="4">
    <source>
        <dbReference type="ARBA" id="ARBA00022984"/>
    </source>
</evidence>
<dbReference type="Pfam" id="PF03734">
    <property type="entry name" value="YkuD"/>
    <property type="match status" value="1"/>
</dbReference>
<keyword evidence="9" id="KW-0378">Hydrolase</keyword>
<dbReference type="SUPFAM" id="SSF47090">
    <property type="entry name" value="PGBD-like"/>
    <property type="match status" value="2"/>
</dbReference>
<evidence type="ECO:0000256" key="7">
    <source>
        <dbReference type="SAM" id="MobiDB-lite"/>
    </source>
</evidence>
<feature type="compositionally biased region" description="Basic and acidic residues" evidence="7">
    <location>
        <begin position="125"/>
        <end position="138"/>
    </location>
</feature>
<protein>
    <submittedName>
        <fullName evidence="9">Peptidoglycan hydrolase-like protein with peptidoglycan-binding domain</fullName>
    </submittedName>
</protein>
<dbReference type="PANTHER" id="PTHR30582:SF2">
    <property type="entry name" value="L,D-TRANSPEPTIDASE YCIB-RELATED"/>
    <property type="match status" value="1"/>
</dbReference>
<dbReference type="Proteomes" id="UP000315628">
    <property type="component" value="Unassembled WGS sequence"/>
</dbReference>
<evidence type="ECO:0000313" key="9">
    <source>
        <dbReference type="EMBL" id="TWD17330.1"/>
    </source>
</evidence>
<dbReference type="GO" id="GO:0018104">
    <property type="term" value="P:peptidoglycan-protein cross-linking"/>
    <property type="evidence" value="ECO:0007669"/>
    <property type="project" value="TreeGrafter"/>
</dbReference>
<accession>A0A560WIG2</accession>
<dbReference type="InterPro" id="IPR038063">
    <property type="entry name" value="Transpep_catalytic_dom"/>
</dbReference>
<dbReference type="SUPFAM" id="SSF141523">
    <property type="entry name" value="L,D-transpeptidase catalytic domain-like"/>
    <property type="match status" value="1"/>
</dbReference>
<evidence type="ECO:0000256" key="2">
    <source>
        <dbReference type="ARBA" id="ARBA00022679"/>
    </source>
</evidence>
<gene>
    <name evidence="9" type="ORF">FB557_0897</name>
</gene>
<dbReference type="PANTHER" id="PTHR30582">
    <property type="entry name" value="L,D-TRANSPEPTIDASE"/>
    <property type="match status" value="1"/>
</dbReference>
<dbReference type="GO" id="GO:0005576">
    <property type="term" value="C:extracellular region"/>
    <property type="evidence" value="ECO:0007669"/>
    <property type="project" value="TreeGrafter"/>
</dbReference>
<evidence type="ECO:0000256" key="3">
    <source>
        <dbReference type="ARBA" id="ARBA00022960"/>
    </source>
</evidence>
<evidence type="ECO:0000256" key="1">
    <source>
        <dbReference type="ARBA" id="ARBA00004752"/>
    </source>
</evidence>